<dbReference type="PANTHER" id="PTHR22835:SF275">
    <property type="entry name" value="OS01G0331100 PROTEIN"/>
    <property type="match status" value="1"/>
</dbReference>
<dbReference type="SUPFAM" id="SSF52266">
    <property type="entry name" value="SGNH hydrolase"/>
    <property type="match status" value="1"/>
</dbReference>
<dbReference type="AlphaFoldDB" id="A0A5P1EB17"/>
<dbReference type="Gramene" id="ONK63086">
    <property type="protein sequence ID" value="ONK63086"/>
    <property type="gene ID" value="A4U43_C07F11260"/>
</dbReference>
<evidence type="ECO:0000256" key="4">
    <source>
        <dbReference type="ARBA" id="ARBA00023180"/>
    </source>
</evidence>
<dbReference type="InterPro" id="IPR035669">
    <property type="entry name" value="SGNH_plant_lipase-like"/>
</dbReference>
<dbReference type="OMA" id="IANHAKY"/>
<feature type="chain" id="PRO_5024356615" evidence="5">
    <location>
        <begin position="20"/>
        <end position="353"/>
    </location>
</feature>
<keyword evidence="7" id="KW-1185">Reference proteome</keyword>
<evidence type="ECO:0000256" key="3">
    <source>
        <dbReference type="ARBA" id="ARBA00022801"/>
    </source>
</evidence>
<accession>A0A5P1EB17</accession>
<dbReference type="Gene3D" id="3.40.50.1110">
    <property type="entry name" value="SGNH hydrolase"/>
    <property type="match status" value="1"/>
</dbReference>
<evidence type="ECO:0000256" key="5">
    <source>
        <dbReference type="SAM" id="SignalP"/>
    </source>
</evidence>
<evidence type="ECO:0000313" key="7">
    <source>
        <dbReference type="Proteomes" id="UP000243459"/>
    </source>
</evidence>
<comment type="similarity">
    <text evidence="1">Belongs to the 'GDSL' lipolytic enzyme family.</text>
</comment>
<keyword evidence="2 5" id="KW-0732">Signal</keyword>
<name>A0A5P1EB17_ASPOF</name>
<dbReference type="Proteomes" id="UP000243459">
    <property type="component" value="Chromosome 7"/>
</dbReference>
<gene>
    <name evidence="6" type="ORF">A4U43_C07F11260</name>
</gene>
<dbReference type="GO" id="GO:0016788">
    <property type="term" value="F:hydrolase activity, acting on ester bonds"/>
    <property type="evidence" value="ECO:0007669"/>
    <property type="project" value="InterPro"/>
</dbReference>
<feature type="signal peptide" evidence="5">
    <location>
        <begin position="1"/>
        <end position="19"/>
    </location>
</feature>
<keyword evidence="3" id="KW-0378">Hydrolase</keyword>
<dbReference type="OrthoDB" id="655468at2759"/>
<keyword evidence="4" id="KW-0325">Glycoprotein</keyword>
<evidence type="ECO:0000313" key="6">
    <source>
        <dbReference type="EMBL" id="ONK63086.1"/>
    </source>
</evidence>
<dbReference type="PANTHER" id="PTHR22835">
    <property type="entry name" value="ZINC FINGER FYVE DOMAIN CONTAINING PROTEIN"/>
    <property type="match status" value="1"/>
</dbReference>
<reference evidence="7" key="1">
    <citation type="journal article" date="2017" name="Nat. Commun.">
        <title>The asparagus genome sheds light on the origin and evolution of a young Y chromosome.</title>
        <authorList>
            <person name="Harkess A."/>
            <person name="Zhou J."/>
            <person name="Xu C."/>
            <person name="Bowers J.E."/>
            <person name="Van der Hulst R."/>
            <person name="Ayyampalayam S."/>
            <person name="Mercati F."/>
            <person name="Riccardi P."/>
            <person name="McKain M.R."/>
            <person name="Kakrana A."/>
            <person name="Tang H."/>
            <person name="Ray J."/>
            <person name="Groenendijk J."/>
            <person name="Arikit S."/>
            <person name="Mathioni S.M."/>
            <person name="Nakano M."/>
            <person name="Shan H."/>
            <person name="Telgmann-Rauber A."/>
            <person name="Kanno A."/>
            <person name="Yue Z."/>
            <person name="Chen H."/>
            <person name="Li W."/>
            <person name="Chen Y."/>
            <person name="Xu X."/>
            <person name="Zhang Y."/>
            <person name="Luo S."/>
            <person name="Chen H."/>
            <person name="Gao J."/>
            <person name="Mao Z."/>
            <person name="Pires J.C."/>
            <person name="Luo M."/>
            <person name="Kudrna D."/>
            <person name="Wing R.A."/>
            <person name="Meyers B.C."/>
            <person name="Yi K."/>
            <person name="Kong H."/>
            <person name="Lavrijsen P."/>
            <person name="Sunseri F."/>
            <person name="Falavigna A."/>
            <person name="Ye Y."/>
            <person name="Leebens-Mack J.H."/>
            <person name="Chen G."/>
        </authorList>
    </citation>
    <scope>NUCLEOTIDE SEQUENCE [LARGE SCALE GENOMIC DNA]</scope>
    <source>
        <strain evidence="7">cv. DH0086</strain>
    </source>
</reference>
<organism evidence="6 7">
    <name type="scientific">Asparagus officinalis</name>
    <name type="common">Garden asparagus</name>
    <dbReference type="NCBI Taxonomy" id="4686"/>
    <lineage>
        <taxon>Eukaryota</taxon>
        <taxon>Viridiplantae</taxon>
        <taxon>Streptophyta</taxon>
        <taxon>Embryophyta</taxon>
        <taxon>Tracheophyta</taxon>
        <taxon>Spermatophyta</taxon>
        <taxon>Magnoliopsida</taxon>
        <taxon>Liliopsida</taxon>
        <taxon>Asparagales</taxon>
        <taxon>Asparagaceae</taxon>
        <taxon>Asparagoideae</taxon>
        <taxon>Asparagus</taxon>
    </lineage>
</organism>
<dbReference type="InterPro" id="IPR036514">
    <property type="entry name" value="SGNH_hydro_sf"/>
</dbReference>
<dbReference type="CDD" id="cd01837">
    <property type="entry name" value="SGNH_plant_lipase_like"/>
    <property type="match status" value="1"/>
</dbReference>
<evidence type="ECO:0000256" key="1">
    <source>
        <dbReference type="ARBA" id="ARBA00008668"/>
    </source>
</evidence>
<evidence type="ECO:0000256" key="2">
    <source>
        <dbReference type="ARBA" id="ARBA00022729"/>
    </source>
</evidence>
<sequence>MNPVLVSVLLLALAVFVVSECGTKAIIFNFGDSNSDTGGYSAGLGFNTPLPIGRLFPHQPSGRLCDGRLVIDFLCEYLNISYLSPYLESLGSDFKHGANFAISGAATQAYATNPFSLPVQVLQFLRFKSRSLHLLAQGSKDLINEDGFMNALYTIDIGQNDLYGAFASNFSDRINITVNEIKNAIQTIYDHGGKNFWVHNTGPFGCLPERVSLMKKNNSDLDAYGCLITLNNGAKELNFKLSAVCDELNSELENATVVYTDIYSVKYDLIANSSNYGFESPLMACCGFGGPPYNFNMSIRCGSTRSQACSINSKYISWDGVHYTEAANAMVASKILSTEYSKPRIKFDYFCSA</sequence>
<proteinExistence type="inferred from homology"/>
<protein>
    <submittedName>
        <fullName evidence="6">Uncharacterized protein</fullName>
    </submittedName>
</protein>
<dbReference type="EMBL" id="CM007387">
    <property type="protein sequence ID" value="ONK63086.1"/>
    <property type="molecule type" value="Genomic_DNA"/>
</dbReference>
<dbReference type="Pfam" id="PF00657">
    <property type="entry name" value="Lipase_GDSL"/>
    <property type="match status" value="1"/>
</dbReference>
<dbReference type="InterPro" id="IPR001087">
    <property type="entry name" value="GDSL"/>
</dbReference>